<proteinExistence type="predicted"/>
<protein>
    <submittedName>
        <fullName evidence="3">Glycosyltransferase family 9 protein</fullName>
    </submittedName>
</protein>
<dbReference type="EMBL" id="CP038033">
    <property type="protein sequence ID" value="QBQ55733.1"/>
    <property type="molecule type" value="Genomic_DNA"/>
</dbReference>
<evidence type="ECO:0000256" key="2">
    <source>
        <dbReference type="ARBA" id="ARBA00022679"/>
    </source>
</evidence>
<organism evidence="3 4">
    <name type="scientific">Nitrosococcus wardiae</name>
    <dbReference type="NCBI Taxonomy" id="1814290"/>
    <lineage>
        <taxon>Bacteria</taxon>
        <taxon>Pseudomonadati</taxon>
        <taxon>Pseudomonadota</taxon>
        <taxon>Gammaproteobacteria</taxon>
        <taxon>Chromatiales</taxon>
        <taxon>Chromatiaceae</taxon>
        <taxon>Nitrosococcus</taxon>
    </lineage>
</organism>
<dbReference type="OrthoDB" id="9797795at2"/>
<dbReference type="SUPFAM" id="SSF53756">
    <property type="entry name" value="UDP-Glycosyltransferase/glycogen phosphorylase"/>
    <property type="match status" value="1"/>
</dbReference>
<keyword evidence="2 3" id="KW-0808">Transferase</keyword>
<accession>A0A4P7BZR0</accession>
<dbReference type="PANTHER" id="PTHR30160">
    <property type="entry name" value="TETRAACYLDISACCHARIDE 4'-KINASE-RELATED"/>
    <property type="match status" value="1"/>
</dbReference>
<evidence type="ECO:0000256" key="1">
    <source>
        <dbReference type="ARBA" id="ARBA00022676"/>
    </source>
</evidence>
<dbReference type="AlphaFoldDB" id="A0A4P7BZR0"/>
<evidence type="ECO:0000313" key="3">
    <source>
        <dbReference type="EMBL" id="QBQ55733.1"/>
    </source>
</evidence>
<dbReference type="Proteomes" id="UP000294325">
    <property type="component" value="Chromosome"/>
</dbReference>
<dbReference type="CDD" id="cd03789">
    <property type="entry name" value="GT9_LPS_heptosyltransferase"/>
    <property type="match status" value="1"/>
</dbReference>
<evidence type="ECO:0000313" key="4">
    <source>
        <dbReference type="Proteomes" id="UP000294325"/>
    </source>
</evidence>
<dbReference type="GO" id="GO:0009244">
    <property type="term" value="P:lipopolysaccharide core region biosynthetic process"/>
    <property type="evidence" value="ECO:0007669"/>
    <property type="project" value="TreeGrafter"/>
</dbReference>
<dbReference type="Gene3D" id="3.40.50.2000">
    <property type="entry name" value="Glycogen Phosphorylase B"/>
    <property type="match status" value="2"/>
</dbReference>
<reference evidence="3 4" key="1">
    <citation type="submission" date="2019-03" db="EMBL/GenBank/DDBJ databases">
        <title>The genome sequence of Nitrosococcus wardiae strain D1FHST reveals the archetypal metabolic capacity of ammonia-oxidizing Gammaproteobacteria.</title>
        <authorList>
            <person name="Wang L."/>
            <person name="Lim C.K."/>
            <person name="Hanson T.E."/>
            <person name="Dang H."/>
            <person name="Klotz M.G."/>
        </authorList>
    </citation>
    <scope>NUCLEOTIDE SEQUENCE [LARGE SCALE GENOMIC DNA]</scope>
    <source>
        <strain evidence="3 4">D1FHS</strain>
    </source>
</reference>
<dbReference type="KEGG" id="nwr:E3U44_15355"/>
<keyword evidence="1" id="KW-0328">Glycosyltransferase</keyword>
<keyword evidence="4" id="KW-1185">Reference proteome</keyword>
<dbReference type="InterPro" id="IPR002201">
    <property type="entry name" value="Glyco_trans_9"/>
</dbReference>
<dbReference type="InterPro" id="IPR051199">
    <property type="entry name" value="LPS_LOS_Heptosyltrfase"/>
</dbReference>
<gene>
    <name evidence="3" type="ORF">E3U44_15355</name>
</gene>
<dbReference type="GO" id="GO:0008713">
    <property type="term" value="F:ADP-heptose-lipopolysaccharide heptosyltransferase activity"/>
    <property type="evidence" value="ECO:0007669"/>
    <property type="project" value="TreeGrafter"/>
</dbReference>
<dbReference type="Pfam" id="PF01075">
    <property type="entry name" value="Glyco_transf_9"/>
    <property type="match status" value="1"/>
</dbReference>
<dbReference type="GO" id="GO:0005829">
    <property type="term" value="C:cytosol"/>
    <property type="evidence" value="ECO:0007669"/>
    <property type="project" value="TreeGrafter"/>
</dbReference>
<name>A0A4P7BZR0_9GAMM</name>
<sequence length="370" mass="39673">MQAMAVESPNRLLICLRYGIGDLVMELPALRGLRSRLPKAHLTALGAAPAVALLEGDPDFDAVIPAQRFGFQHWGHRGTAAARERLGEWLIAGAFDQVLDASHAVVGVREVISAAAIPVLNTESSFETNEEPLEGRGVRSIWRSAVQAWGLAETGSHPEPNLHISEAVCQSARHFCYQRGLGDRVAVGIAPIASTELKRWPLEQLGKVVRWLTGEQGRPILVFSAPGEEKVARELLAQAVLPGRAEFVPPFHLQQTAALIACCGAFLSNDTGLMHIAAAMDVPTVAVFGPTSQRVYLPAGTVAVSSGSECSHRVTDRFGPSPCLLQNRCLIGRESCISAVSVEQVTAALERVLCHSFEPQQSSQFSRGGA</sequence>